<organism evidence="1 2">
    <name type="scientific">Araneus ventricosus</name>
    <name type="common">Orbweaver spider</name>
    <name type="synonym">Epeira ventricosa</name>
    <dbReference type="NCBI Taxonomy" id="182803"/>
    <lineage>
        <taxon>Eukaryota</taxon>
        <taxon>Metazoa</taxon>
        <taxon>Ecdysozoa</taxon>
        <taxon>Arthropoda</taxon>
        <taxon>Chelicerata</taxon>
        <taxon>Arachnida</taxon>
        <taxon>Araneae</taxon>
        <taxon>Araneomorphae</taxon>
        <taxon>Entelegynae</taxon>
        <taxon>Araneoidea</taxon>
        <taxon>Araneidae</taxon>
        <taxon>Araneus</taxon>
    </lineage>
</organism>
<dbReference type="AlphaFoldDB" id="A0A4Y2SFG1"/>
<accession>A0A4Y2SFG1</accession>
<dbReference type="Proteomes" id="UP000499080">
    <property type="component" value="Unassembled WGS sequence"/>
</dbReference>
<evidence type="ECO:0000313" key="2">
    <source>
        <dbReference type="Proteomes" id="UP000499080"/>
    </source>
</evidence>
<protein>
    <submittedName>
        <fullName evidence="1">Uncharacterized protein</fullName>
    </submittedName>
</protein>
<keyword evidence="2" id="KW-1185">Reference proteome</keyword>
<name>A0A4Y2SFG1_ARAVE</name>
<evidence type="ECO:0000313" key="1">
    <source>
        <dbReference type="EMBL" id="GBN86503.1"/>
    </source>
</evidence>
<gene>
    <name evidence="1" type="ORF">AVEN_259979_1</name>
</gene>
<comment type="caution">
    <text evidence="1">The sequence shown here is derived from an EMBL/GenBank/DDBJ whole genome shotgun (WGS) entry which is preliminary data.</text>
</comment>
<proteinExistence type="predicted"/>
<sequence length="89" mass="10501">MGHLSTSQGAPFNKIWDTFQQGMGTFNKAWTPFKTKRAPFNKIWDIFQQGMGYLSTRHGVPFNKAWGTFQQMTHFTYNDSFHTDKHKFY</sequence>
<dbReference type="EMBL" id="BGPR01021326">
    <property type="protein sequence ID" value="GBN86503.1"/>
    <property type="molecule type" value="Genomic_DNA"/>
</dbReference>
<reference evidence="1 2" key="1">
    <citation type="journal article" date="2019" name="Sci. Rep.">
        <title>Orb-weaving spider Araneus ventricosus genome elucidates the spidroin gene catalogue.</title>
        <authorList>
            <person name="Kono N."/>
            <person name="Nakamura H."/>
            <person name="Ohtoshi R."/>
            <person name="Moran D.A.P."/>
            <person name="Shinohara A."/>
            <person name="Yoshida Y."/>
            <person name="Fujiwara M."/>
            <person name="Mori M."/>
            <person name="Tomita M."/>
            <person name="Arakawa K."/>
        </authorList>
    </citation>
    <scope>NUCLEOTIDE SEQUENCE [LARGE SCALE GENOMIC DNA]</scope>
</reference>